<dbReference type="AlphaFoldDB" id="A0A0F9N1X6"/>
<sequence>MNRDFEFSLTFAIPETIALDEIEERLFKAGCDDAIIGFGQKGRLGLNFTREAVSAETAILSALRDVKQAFPQARLVEAAPDLVGISDMAKLLGFSRQNMRKLIIAHQASFPLPLHEGASAIWHLADVLLWLSDKRNRSISPSLLAVARVSMGVNLARETERVDRRLQAQLKDIA</sequence>
<comment type="caution">
    <text evidence="1">The sequence shown here is derived from an EMBL/GenBank/DDBJ whole genome shotgun (WGS) entry which is preliminary data.</text>
</comment>
<proteinExistence type="predicted"/>
<evidence type="ECO:0000313" key="1">
    <source>
        <dbReference type="EMBL" id="KKN13535.1"/>
    </source>
</evidence>
<gene>
    <name evidence="1" type="ORF">LCGC14_1005370</name>
</gene>
<reference evidence="1" key="1">
    <citation type="journal article" date="2015" name="Nature">
        <title>Complex archaea that bridge the gap between prokaryotes and eukaryotes.</title>
        <authorList>
            <person name="Spang A."/>
            <person name="Saw J.H."/>
            <person name="Jorgensen S.L."/>
            <person name="Zaremba-Niedzwiedzka K."/>
            <person name="Martijn J."/>
            <person name="Lind A.E."/>
            <person name="van Eijk R."/>
            <person name="Schleper C."/>
            <person name="Guy L."/>
            <person name="Ettema T.J."/>
        </authorList>
    </citation>
    <scope>NUCLEOTIDE SEQUENCE</scope>
</reference>
<protein>
    <recommendedName>
        <fullName evidence="2">DNA-binding protein</fullName>
    </recommendedName>
</protein>
<dbReference type="EMBL" id="LAZR01003913">
    <property type="protein sequence ID" value="KKN13535.1"/>
    <property type="molecule type" value="Genomic_DNA"/>
</dbReference>
<organism evidence="1">
    <name type="scientific">marine sediment metagenome</name>
    <dbReference type="NCBI Taxonomy" id="412755"/>
    <lineage>
        <taxon>unclassified sequences</taxon>
        <taxon>metagenomes</taxon>
        <taxon>ecological metagenomes</taxon>
    </lineage>
</organism>
<evidence type="ECO:0008006" key="2">
    <source>
        <dbReference type="Google" id="ProtNLM"/>
    </source>
</evidence>
<accession>A0A0F9N1X6</accession>
<name>A0A0F9N1X6_9ZZZZ</name>